<protein>
    <submittedName>
        <fullName evidence="1">Uncharacterized protein</fullName>
    </submittedName>
</protein>
<organism evidence="1 2">
    <name type="scientific">Chryseobacterium aquaticum subsp. greenlandense</name>
    <dbReference type="NCBI Taxonomy" id="345663"/>
    <lineage>
        <taxon>Bacteria</taxon>
        <taxon>Pseudomonadati</taxon>
        <taxon>Bacteroidota</taxon>
        <taxon>Flavobacteriia</taxon>
        <taxon>Flavobacteriales</taxon>
        <taxon>Weeksellaceae</taxon>
        <taxon>Chryseobacterium group</taxon>
        <taxon>Chryseobacterium</taxon>
    </lineage>
</organism>
<comment type="caution">
    <text evidence="1">The sequence shown here is derived from an EMBL/GenBank/DDBJ whole genome shotgun (WGS) entry which is preliminary data.</text>
</comment>
<reference evidence="1 2" key="1">
    <citation type="submission" date="2015-10" db="EMBL/GenBank/DDBJ databases">
        <title>Genome sequence of Chryseobacterium greenlandense.</title>
        <authorList>
            <person name="Newman J."/>
            <person name="Fischer K."/>
            <person name="Miller J."/>
        </authorList>
    </citation>
    <scope>NUCLEOTIDE SEQUENCE [LARGE SCALE GENOMIC DNA]</scope>
    <source>
        <strain evidence="1 2">UMB34</strain>
    </source>
</reference>
<gene>
    <name evidence="1" type="ORF">AR686_17675</name>
</gene>
<sequence length="87" mass="9946">MSKLTFNDHLDDMMERLMNEDLSSDQLEIELKRGKALCQIADKKIQDKKVALQFVQAISSGQISEKMIPLVFADDFRKVGKIESQES</sequence>
<dbReference type="RefSeq" id="WP_059137934.1">
    <property type="nucleotide sequence ID" value="NZ_LMAI01000015.1"/>
</dbReference>
<name>A0A101CD06_9FLAO</name>
<evidence type="ECO:0000313" key="1">
    <source>
        <dbReference type="EMBL" id="KUJ54017.1"/>
    </source>
</evidence>
<evidence type="ECO:0000313" key="2">
    <source>
        <dbReference type="Proteomes" id="UP000054388"/>
    </source>
</evidence>
<dbReference type="Proteomes" id="UP000054388">
    <property type="component" value="Unassembled WGS sequence"/>
</dbReference>
<dbReference type="AlphaFoldDB" id="A0A101CD06"/>
<proteinExistence type="predicted"/>
<dbReference type="EMBL" id="LMAI01000015">
    <property type="protein sequence ID" value="KUJ54017.1"/>
    <property type="molecule type" value="Genomic_DNA"/>
</dbReference>
<accession>A0A101CD06</accession>